<reference evidence="1 2" key="1">
    <citation type="journal article" date="2019" name="Environ. Microbiol.">
        <title>At the nexus of three kingdoms: the genome of the mycorrhizal fungus Gigaspora margarita provides insights into plant, endobacterial and fungal interactions.</title>
        <authorList>
            <person name="Venice F."/>
            <person name="Ghignone S."/>
            <person name="Salvioli di Fossalunga A."/>
            <person name="Amselem J."/>
            <person name="Novero M."/>
            <person name="Xianan X."/>
            <person name="Sedzielewska Toro K."/>
            <person name="Morin E."/>
            <person name="Lipzen A."/>
            <person name="Grigoriev I.V."/>
            <person name="Henrissat B."/>
            <person name="Martin F.M."/>
            <person name="Bonfante P."/>
        </authorList>
    </citation>
    <scope>NUCLEOTIDE SEQUENCE [LARGE SCALE GENOMIC DNA]</scope>
    <source>
        <strain evidence="1 2">BEG34</strain>
    </source>
</reference>
<sequence>MARYEEAIIDITKLLDIIAWVNNSDIVDEYFDSLDGQARCQSDECFYRSMSRAKDIHDQLVGLCEHAKVDLKSNPNPGNLISIQKSIVSGFFMNATKFYVIVLKLNYYDLSF</sequence>
<dbReference type="OrthoDB" id="10253254at2759"/>
<comment type="caution">
    <text evidence="1">The sequence shown here is derived from an EMBL/GenBank/DDBJ whole genome shotgun (WGS) entry which is preliminary data.</text>
</comment>
<organism evidence="1 2">
    <name type="scientific">Gigaspora margarita</name>
    <dbReference type="NCBI Taxonomy" id="4874"/>
    <lineage>
        <taxon>Eukaryota</taxon>
        <taxon>Fungi</taxon>
        <taxon>Fungi incertae sedis</taxon>
        <taxon>Mucoromycota</taxon>
        <taxon>Glomeromycotina</taxon>
        <taxon>Glomeromycetes</taxon>
        <taxon>Diversisporales</taxon>
        <taxon>Gigasporaceae</taxon>
        <taxon>Gigaspora</taxon>
    </lineage>
</organism>
<accession>A0A8H3X848</accession>
<proteinExistence type="predicted"/>
<dbReference type="EMBL" id="WTPW01001703">
    <property type="protein sequence ID" value="KAF0420294.1"/>
    <property type="molecule type" value="Genomic_DNA"/>
</dbReference>
<dbReference type="Proteomes" id="UP000439903">
    <property type="component" value="Unassembled WGS sequence"/>
</dbReference>
<protein>
    <submittedName>
        <fullName evidence="1">HA2-domain-containing protein</fullName>
    </submittedName>
</protein>
<evidence type="ECO:0000313" key="1">
    <source>
        <dbReference type="EMBL" id="KAF0420294.1"/>
    </source>
</evidence>
<evidence type="ECO:0000313" key="2">
    <source>
        <dbReference type="Proteomes" id="UP000439903"/>
    </source>
</evidence>
<keyword evidence="2" id="KW-1185">Reference proteome</keyword>
<name>A0A8H3X848_GIGMA</name>
<gene>
    <name evidence="1" type="ORF">F8M41_007093</name>
</gene>
<dbReference type="AlphaFoldDB" id="A0A8H3X848"/>